<dbReference type="Pfam" id="PF16363">
    <property type="entry name" value="GDP_Man_Dehyd"/>
    <property type="match status" value="1"/>
</dbReference>
<gene>
    <name evidence="2" type="primary">rfbG</name>
    <name evidence="2" type="ORF">DLJ74_14760</name>
</gene>
<accession>A0A317KW36</accession>
<dbReference type="NCBIfam" id="TIGR02622">
    <property type="entry name" value="CDP_4_6_dhtase"/>
    <property type="match status" value="1"/>
</dbReference>
<sequence>MINKKFWQGKKVFLTGHTGFKGTWLSLWLASMGAEVTGYALTPSTDPNLYHLCRLDEMLHSIIGDIRDRKKLTNALITCNPDVVIHMAAQPLVRTSYIDPVETYEINTMGTVNILEAVRQARQKEVNVQGLIIVTTDKCYENKEWVWGYRESDRLGGYDPYSSSKACTEIITSAYRNSYFNGQSNEQDALGVATVRAGNVIGGGDWSNDRLIPDCIKAMLNHQVISIRNPYSIRPWQHVLEPLKGYLMLASKLVTEGSAYSGAWNFGSDEADCKPVRWIVQRISEKWEGEVSYLVKDDPSAVHEATFLKLDSSKAKSELGWRQTWDLDQSLDRIVEWTKAYEKKENMRLFSLQQIHDYISGGDHYNKL</sequence>
<evidence type="ECO:0000259" key="1">
    <source>
        <dbReference type="Pfam" id="PF16363"/>
    </source>
</evidence>
<dbReference type="CDD" id="cd05252">
    <property type="entry name" value="CDP_GD_SDR_e"/>
    <property type="match status" value="1"/>
</dbReference>
<dbReference type="EMBL" id="QGTD01000013">
    <property type="protein sequence ID" value="PWU67711.1"/>
    <property type="molecule type" value="Genomic_DNA"/>
</dbReference>
<dbReference type="AlphaFoldDB" id="A0A317KW36"/>
<dbReference type="InterPro" id="IPR016040">
    <property type="entry name" value="NAD(P)-bd_dom"/>
</dbReference>
<dbReference type="SUPFAM" id="SSF51735">
    <property type="entry name" value="NAD(P)-binding Rossmann-fold domains"/>
    <property type="match status" value="1"/>
</dbReference>
<dbReference type="InterPro" id="IPR036291">
    <property type="entry name" value="NAD(P)-bd_dom_sf"/>
</dbReference>
<name>A0A317KW36_9BACI</name>
<evidence type="ECO:0000313" key="2">
    <source>
        <dbReference type="EMBL" id="PWU67711.1"/>
    </source>
</evidence>
<keyword evidence="3" id="KW-1185">Reference proteome</keyword>
<protein>
    <submittedName>
        <fullName evidence="2">CDP-glucose 4,6-dehydratase</fullName>
    </submittedName>
</protein>
<feature type="domain" description="NAD(P)-binding" evidence="1">
    <location>
        <begin position="14"/>
        <end position="332"/>
    </location>
</feature>
<dbReference type="RefSeq" id="WP_109985041.1">
    <property type="nucleotide sequence ID" value="NZ_QGTD01000013.1"/>
</dbReference>
<reference evidence="2 3" key="1">
    <citation type="submission" date="2018-05" db="EMBL/GenBank/DDBJ databases">
        <title>Genomic analysis of Gracilibacillus dipsosauri DD1 reveals novel features of a salt-tolerant amylase.</title>
        <authorList>
            <person name="Deutch C.E."/>
            <person name="Yang S."/>
        </authorList>
    </citation>
    <scope>NUCLEOTIDE SEQUENCE [LARGE SCALE GENOMIC DNA]</scope>
    <source>
        <strain evidence="2 3">DD1</strain>
    </source>
</reference>
<organism evidence="2 3">
    <name type="scientific">Gracilibacillus dipsosauri</name>
    <dbReference type="NCBI Taxonomy" id="178340"/>
    <lineage>
        <taxon>Bacteria</taxon>
        <taxon>Bacillati</taxon>
        <taxon>Bacillota</taxon>
        <taxon>Bacilli</taxon>
        <taxon>Bacillales</taxon>
        <taxon>Bacillaceae</taxon>
        <taxon>Gracilibacillus</taxon>
    </lineage>
</organism>
<dbReference type="Proteomes" id="UP000245624">
    <property type="component" value="Unassembled WGS sequence"/>
</dbReference>
<dbReference type="OrthoDB" id="9779041at2"/>
<dbReference type="Gene3D" id="3.40.50.720">
    <property type="entry name" value="NAD(P)-binding Rossmann-like Domain"/>
    <property type="match status" value="1"/>
</dbReference>
<dbReference type="PANTHER" id="PTHR43000">
    <property type="entry name" value="DTDP-D-GLUCOSE 4,6-DEHYDRATASE-RELATED"/>
    <property type="match status" value="1"/>
</dbReference>
<proteinExistence type="predicted"/>
<evidence type="ECO:0000313" key="3">
    <source>
        <dbReference type="Proteomes" id="UP000245624"/>
    </source>
</evidence>
<dbReference type="InterPro" id="IPR013445">
    <property type="entry name" value="CDP_4_6_deHydtase"/>
</dbReference>
<comment type="caution">
    <text evidence="2">The sequence shown here is derived from an EMBL/GenBank/DDBJ whole genome shotgun (WGS) entry which is preliminary data.</text>
</comment>
<dbReference type="Gene3D" id="3.90.25.10">
    <property type="entry name" value="UDP-galactose 4-epimerase, domain 1"/>
    <property type="match status" value="1"/>
</dbReference>